<name>R9XKN2_9VIRU</name>
<feature type="domain" description="BEN" evidence="2">
    <location>
        <begin position="753"/>
        <end position="858"/>
    </location>
</feature>
<dbReference type="PROSITE" id="PS51457">
    <property type="entry name" value="BEN"/>
    <property type="match status" value="1"/>
</dbReference>
<feature type="compositionally biased region" description="Polar residues" evidence="1">
    <location>
        <begin position="33"/>
        <end position="69"/>
    </location>
</feature>
<feature type="region of interest" description="Disordered" evidence="1">
    <location>
        <begin position="563"/>
        <end position="590"/>
    </location>
</feature>
<feature type="compositionally biased region" description="Polar residues" evidence="1">
    <location>
        <begin position="108"/>
        <end position="125"/>
    </location>
</feature>
<organism evidence="3">
    <name type="scientific">Cotesia sesamiae Mombasa bracovirus</name>
    <dbReference type="NCBI Taxonomy" id="452649"/>
    <lineage>
        <taxon>Viruses</taxon>
        <taxon>Viruses incertae sedis</taxon>
        <taxon>Polydnaviriformidae</taxon>
        <taxon>Bracoviriform</taxon>
        <taxon>Cotesia sesamiae bracovirus</taxon>
    </lineage>
</organism>
<feature type="region of interest" description="Disordered" evidence="1">
    <location>
        <begin position="83"/>
        <end position="126"/>
    </location>
</feature>
<sequence length="864" mass="97416">MSNVTYTSHESIFIKVDRCAYQDLDESDEKIDMSQNIQSESVTNERPSTKTHLSTFKPTLQPDSMNGRQTPLVCHQHSLLEPHSRELSAGQSKESNNCGETHLHGISTAPTTISRPPSSTNQPFQQHGRYQLPMSLVSNNSNSKLQPKESVRRNSVEMADNQSNLCFENIIDSITSTSHDDPNLVKLSQMLKLDGRKLFPAMKKLINSVDEKISHEGIMKNIRTVQHPTNSMRQLGLPDDSTNTQYTQLAQNSIQQELVDDSRMNDVGPQNIRNTPIAQNILMLAEQHRPVFETSREQQNLPTRENYVQQSIRQQDMLRRSTITPILDQKVYQYHAMLNGGTVVQRYPNSINQLIQVLPQNRNQNVPINNVHAQEVKKHELMKISTDRAHIIDKPVVQKKVNIHFATHNSSSQSHQDAENPQQKQDQPNYRDPPTTKTQNSLLLRLKRSSHNPEPQRITKRSRSLPPSQTSTQALLDTQKSSFIQELGLQERVDQSSTTCNNTNLAAVSESHQSNHEYQHPHLKKTVVALATETDSMMDVDPSVETTAGSTIGKIASNVVESARQTDESLRKEETSFGKETASDSEHSSEIELENEVVPKANQTILTVAQNPTPENKHVQSRLFMEDMMDVFSTLFTQMGANLAFARDMFDCLRNSVITCAQTHETLLKNVMKFNSIVPYQISTSSPNNVLSQATQGKSARDNDNATIVGNATTSIREKKVTFSLPAEYDPNDTKWTLKYRENKPGLVELIPQTGVYVKKKELKRCRRESNDCRTLARLLLTEVFSQNALSVCSWTGGKAKAFTSANIDVRPGLDANARMVLLSFIEEHGKKHGWNTSNTLAVMSTIRTKIKDIRDKHEEKFNA</sequence>
<feature type="region of interest" description="Disordered" evidence="1">
    <location>
        <begin position="33"/>
        <end position="70"/>
    </location>
</feature>
<reference evidence="3" key="1">
    <citation type="submission" date="2013-06" db="EMBL/GenBank/DDBJ databases">
        <title>Bracovirus Evolution: Comparative Genomics of Multiple Viral and Proviral Genomes.</title>
        <authorList>
            <person name="Desjardins C.A."/>
            <person name="Gundersen-Rindal D.E."/>
            <person name="Hostetler J.B."/>
            <person name="Tallon L.J."/>
            <person name="Utterback T.R."/>
            <person name="Fuester R.W."/>
            <person name="Schatz M.C."/>
            <person name="Pedroni M.J."/>
            <person name="Fadrosh D.W."/>
            <person name="Haas B.J."/>
            <person name="Toms B.S."/>
            <person name="Chen D."/>
            <person name="Nene V."/>
        </authorList>
    </citation>
    <scope>NUCLEOTIDE SEQUENCE</scope>
</reference>
<evidence type="ECO:0000259" key="2">
    <source>
        <dbReference type="PROSITE" id="PS51457"/>
    </source>
</evidence>
<evidence type="ECO:0000313" key="3">
    <source>
        <dbReference type="EMBL" id="AGO14436.1"/>
    </source>
</evidence>
<feature type="compositionally biased region" description="Polar residues" evidence="1">
    <location>
        <begin position="408"/>
        <end position="428"/>
    </location>
</feature>
<evidence type="ECO:0000256" key="1">
    <source>
        <dbReference type="SAM" id="MobiDB-lite"/>
    </source>
</evidence>
<feature type="compositionally biased region" description="Basic and acidic residues" evidence="1">
    <location>
        <begin position="564"/>
        <end position="590"/>
    </location>
</feature>
<feature type="region of interest" description="Disordered" evidence="1">
    <location>
        <begin position="408"/>
        <end position="472"/>
    </location>
</feature>
<feature type="compositionally biased region" description="Polar residues" evidence="1">
    <location>
        <begin position="89"/>
        <end position="99"/>
    </location>
</feature>
<dbReference type="InterPro" id="IPR018379">
    <property type="entry name" value="BEN_domain"/>
</dbReference>
<dbReference type="Pfam" id="PF10523">
    <property type="entry name" value="BEN"/>
    <property type="match status" value="1"/>
</dbReference>
<accession>R9XKN2</accession>
<dbReference type="Gene3D" id="1.10.10.2590">
    <property type="entry name" value="BEN domain"/>
    <property type="match status" value="1"/>
</dbReference>
<proteinExistence type="predicted"/>
<gene>
    <name evidence="3" type="ORF">CsmBV24.3</name>
</gene>
<dbReference type="GO" id="GO:0003677">
    <property type="term" value="F:DNA binding"/>
    <property type="evidence" value="ECO:0007669"/>
    <property type="project" value="InterPro"/>
</dbReference>
<dbReference type="EMBL" id="EF710641">
    <property type="protein sequence ID" value="AGO14436.1"/>
    <property type="molecule type" value="Genomic_DNA"/>
</dbReference>
<protein>
    <submittedName>
        <fullName evidence="3">BEN domain protein</fullName>
    </submittedName>
</protein>